<protein>
    <submittedName>
        <fullName evidence="2">DUF1016 family protein</fullName>
    </submittedName>
</protein>
<dbReference type="AlphaFoldDB" id="A0A0K0CXA9"/>
<proteinExistence type="predicted"/>
<evidence type="ECO:0000313" key="1">
    <source>
        <dbReference type="Proteomes" id="UP000035642"/>
    </source>
</evidence>
<reference evidence="2" key="2">
    <citation type="submission" date="2017-02" db="UniProtKB">
        <authorList>
            <consortium name="WormBaseParasite"/>
        </authorList>
    </citation>
    <scope>IDENTIFICATION</scope>
</reference>
<name>A0A0K0CXA9_ANGCA</name>
<sequence>MIRRTRRIRYDVIGLAETRRRHQFNAVYDTGEELFLGICDSRGVRSVSVLVNTSLSMNIDSFEQLTTRIGRLRLEIIKIRKTWINSVLDNRLRQPMTKKNSNRSHGLGEVLQRTPYVLHLHQGHHWRFQRQTGPTRSLKNATLGPTD</sequence>
<keyword evidence="1" id="KW-1185">Reference proteome</keyword>
<dbReference type="Proteomes" id="UP000035642">
    <property type="component" value="Unassembled WGS sequence"/>
</dbReference>
<accession>A0A0K0CXA9</accession>
<reference evidence="1" key="1">
    <citation type="submission" date="2012-09" db="EMBL/GenBank/DDBJ databases">
        <authorList>
            <person name="Martin A.A."/>
        </authorList>
    </citation>
    <scope>NUCLEOTIDE SEQUENCE</scope>
</reference>
<evidence type="ECO:0000313" key="2">
    <source>
        <dbReference type="WBParaSite" id="ACAC_0000218401-mRNA-1"/>
    </source>
</evidence>
<dbReference type="WBParaSite" id="ACAC_0000218401-mRNA-1">
    <property type="protein sequence ID" value="ACAC_0000218401-mRNA-1"/>
    <property type="gene ID" value="ACAC_0000218401"/>
</dbReference>
<organism evidence="1 2">
    <name type="scientific">Angiostrongylus cantonensis</name>
    <name type="common">Rat lungworm</name>
    <dbReference type="NCBI Taxonomy" id="6313"/>
    <lineage>
        <taxon>Eukaryota</taxon>
        <taxon>Metazoa</taxon>
        <taxon>Ecdysozoa</taxon>
        <taxon>Nematoda</taxon>
        <taxon>Chromadorea</taxon>
        <taxon>Rhabditida</taxon>
        <taxon>Rhabditina</taxon>
        <taxon>Rhabditomorpha</taxon>
        <taxon>Strongyloidea</taxon>
        <taxon>Metastrongylidae</taxon>
        <taxon>Angiostrongylus</taxon>
    </lineage>
</organism>